<name>A0ACB8V2C8_9EURO</name>
<accession>A0ACB8V2C8</accession>
<gene>
    <name evidence="1" type="ORF">LOY88_001691</name>
</gene>
<dbReference type="EMBL" id="JALBCA010000018">
    <property type="protein sequence ID" value="KAI2390357.1"/>
    <property type="molecule type" value="Genomic_DNA"/>
</dbReference>
<sequence>MAAVQLNFSLNTPPKIKTVQLLGSWDNYRTQLPLTRTAAGKYASWAGKFRFQSSMLKPGQRYWYYYILDGHHVYHDVNKESTVEKTTRRTLNILDVPRDAAPAATTTSSHARVASQTIPKGRALSPSKIQHPKPSKPYESRRFCENGYVATQRAMDALNTRFAHAALSDSDSDISASPTSSTSGRSMFSSRGGSTSPTSSVSSMSSSGGGASPCTCQRFGITAAGQRVRIHCGGKRCGGASPCVSSSASSDSSSSCSSSDSEEEEVYRRARAYVRRGEVRVRR</sequence>
<comment type="caution">
    <text evidence="1">The sequence shown here is derived from an EMBL/GenBank/DDBJ whole genome shotgun (WGS) entry which is preliminary data.</text>
</comment>
<protein>
    <submittedName>
        <fullName evidence="1">Uncharacterized protein</fullName>
    </submittedName>
</protein>
<proteinExistence type="predicted"/>
<evidence type="ECO:0000313" key="1">
    <source>
        <dbReference type="EMBL" id="KAI2390357.1"/>
    </source>
</evidence>
<organism evidence="1">
    <name type="scientific">Ophidiomyces ophidiicola</name>
    <dbReference type="NCBI Taxonomy" id="1387563"/>
    <lineage>
        <taxon>Eukaryota</taxon>
        <taxon>Fungi</taxon>
        <taxon>Dikarya</taxon>
        <taxon>Ascomycota</taxon>
        <taxon>Pezizomycotina</taxon>
        <taxon>Eurotiomycetes</taxon>
        <taxon>Eurotiomycetidae</taxon>
        <taxon>Onygenales</taxon>
        <taxon>Onygenaceae</taxon>
        <taxon>Ophidiomyces</taxon>
    </lineage>
</organism>
<reference evidence="1" key="1">
    <citation type="journal article" date="2022" name="bioRxiv">
        <title>Population genetic analysis of Ophidiomyces ophidiicola, the causative agent of snake fungal disease, indicates recent introductions to the USA.</title>
        <authorList>
            <person name="Ladner J.T."/>
            <person name="Palmer J.M."/>
            <person name="Ettinger C.L."/>
            <person name="Stajich J.E."/>
            <person name="Farrell T.M."/>
            <person name="Glorioso B.M."/>
            <person name="Lawson B."/>
            <person name="Price S.J."/>
            <person name="Stengle A.G."/>
            <person name="Grear D.A."/>
            <person name="Lorch J.M."/>
        </authorList>
    </citation>
    <scope>NUCLEOTIDE SEQUENCE</scope>
    <source>
        <strain evidence="1">NWHC 24266-5</strain>
    </source>
</reference>